<reference evidence="1 2" key="1">
    <citation type="submission" date="2016-04" db="EMBL/GenBank/DDBJ databases">
        <title>Genome analyses suggest a sexual origin of heterokaryosis in a supposedly ancient asexual fungus.</title>
        <authorList>
            <person name="Ropars J."/>
            <person name="Sedzielewska K."/>
            <person name="Noel J."/>
            <person name="Charron P."/>
            <person name="Farinelli L."/>
            <person name="Marton T."/>
            <person name="Kruger M."/>
            <person name="Pelin A."/>
            <person name="Brachmann A."/>
            <person name="Corradi N."/>
        </authorList>
    </citation>
    <scope>NUCLEOTIDE SEQUENCE [LARGE SCALE GENOMIC DNA]</scope>
    <source>
        <strain evidence="1 2">C2</strain>
    </source>
</reference>
<proteinExistence type="predicted"/>
<name>A0A2N1MB89_9GLOM</name>
<dbReference type="EMBL" id="LLXL01003310">
    <property type="protein sequence ID" value="PKK58913.1"/>
    <property type="molecule type" value="Genomic_DNA"/>
</dbReference>
<gene>
    <name evidence="1" type="ORF">RhiirC2_795580</name>
</gene>
<organism evidence="1 2">
    <name type="scientific">Rhizophagus irregularis</name>
    <dbReference type="NCBI Taxonomy" id="588596"/>
    <lineage>
        <taxon>Eukaryota</taxon>
        <taxon>Fungi</taxon>
        <taxon>Fungi incertae sedis</taxon>
        <taxon>Mucoromycota</taxon>
        <taxon>Glomeromycotina</taxon>
        <taxon>Glomeromycetes</taxon>
        <taxon>Glomerales</taxon>
        <taxon>Glomeraceae</taxon>
        <taxon>Rhizophagus</taxon>
    </lineage>
</organism>
<reference evidence="1 2" key="2">
    <citation type="submission" date="2017-10" db="EMBL/GenBank/DDBJ databases">
        <title>Extensive intraspecific genome diversity in a model arbuscular mycorrhizal fungus.</title>
        <authorList>
            <person name="Chen E.C.H."/>
            <person name="Morin E."/>
            <person name="Baudet D."/>
            <person name="Noel J."/>
            <person name="Ndikumana S."/>
            <person name="Charron P."/>
            <person name="St-Onge C."/>
            <person name="Giorgi J."/>
            <person name="Grigoriev I.V."/>
            <person name="Roux C."/>
            <person name="Martin F.M."/>
            <person name="Corradi N."/>
        </authorList>
    </citation>
    <scope>NUCLEOTIDE SEQUENCE [LARGE SCALE GENOMIC DNA]</scope>
    <source>
        <strain evidence="1 2">C2</strain>
    </source>
</reference>
<protein>
    <submittedName>
        <fullName evidence="1">Uncharacterized protein</fullName>
    </submittedName>
</protein>
<comment type="caution">
    <text evidence="1">The sequence shown here is derived from an EMBL/GenBank/DDBJ whole genome shotgun (WGS) entry which is preliminary data.</text>
</comment>
<evidence type="ECO:0000313" key="1">
    <source>
        <dbReference type="EMBL" id="PKK58913.1"/>
    </source>
</evidence>
<accession>A0A2N1MB89</accession>
<evidence type="ECO:0000313" key="2">
    <source>
        <dbReference type="Proteomes" id="UP000233469"/>
    </source>
</evidence>
<sequence>MITQVGYTTYTSDKRSERFPQGHFVPLWVIYITSNYLHAGGWSTTFSSVFNLGFSSSF</sequence>
<dbReference type="Proteomes" id="UP000233469">
    <property type="component" value="Unassembled WGS sequence"/>
</dbReference>
<dbReference type="AlphaFoldDB" id="A0A2N1MB89"/>